<dbReference type="AlphaFoldDB" id="A0A3D6BME0"/>
<evidence type="ECO:0000313" key="1">
    <source>
        <dbReference type="EMBL" id="HCY80371.1"/>
    </source>
</evidence>
<protein>
    <submittedName>
        <fullName evidence="1">Uncharacterized protein</fullName>
    </submittedName>
</protein>
<name>A0A3D6BME0_9FLAO</name>
<organism evidence="1 2">
    <name type="scientific">Xanthomarina gelatinilytica</name>
    <dbReference type="NCBI Taxonomy" id="1137281"/>
    <lineage>
        <taxon>Bacteria</taxon>
        <taxon>Pseudomonadati</taxon>
        <taxon>Bacteroidota</taxon>
        <taxon>Flavobacteriia</taxon>
        <taxon>Flavobacteriales</taxon>
        <taxon>Flavobacteriaceae</taxon>
        <taxon>Xanthomarina</taxon>
    </lineage>
</organism>
<dbReference type="Proteomes" id="UP000263268">
    <property type="component" value="Unassembled WGS sequence"/>
</dbReference>
<gene>
    <name evidence="1" type="ORF">DHV22_01555</name>
</gene>
<proteinExistence type="predicted"/>
<evidence type="ECO:0000313" key="2">
    <source>
        <dbReference type="Proteomes" id="UP000263268"/>
    </source>
</evidence>
<dbReference type="EMBL" id="DPRK01000021">
    <property type="protein sequence ID" value="HCY80371.1"/>
    <property type="molecule type" value="Genomic_DNA"/>
</dbReference>
<feature type="non-terminal residue" evidence="1">
    <location>
        <position position="81"/>
    </location>
</feature>
<sequence length="81" mass="9343">MEPSDLIQTVAKTEALQTQLSHILDAFQQMDYHKLNTVLDDGYYENLPKTAFVYRQQRIFKFMQSKGDTHLKLSANICTGC</sequence>
<reference evidence="1 2" key="1">
    <citation type="journal article" date="2018" name="Nat. Biotechnol.">
        <title>A standardized bacterial taxonomy based on genome phylogeny substantially revises the tree of life.</title>
        <authorList>
            <person name="Parks D.H."/>
            <person name="Chuvochina M."/>
            <person name="Waite D.W."/>
            <person name="Rinke C."/>
            <person name="Skarshewski A."/>
            <person name="Chaumeil P.A."/>
            <person name="Hugenholtz P."/>
        </authorList>
    </citation>
    <scope>NUCLEOTIDE SEQUENCE [LARGE SCALE GENOMIC DNA]</scope>
    <source>
        <strain evidence="1">UBA10227</strain>
    </source>
</reference>
<comment type="caution">
    <text evidence="1">The sequence shown here is derived from an EMBL/GenBank/DDBJ whole genome shotgun (WGS) entry which is preliminary data.</text>
</comment>
<accession>A0A3D6BME0</accession>